<name>A0ABT6RTF5_9ACTN</name>
<organism evidence="1 2">
    <name type="scientific">Streptomyces solicavernae</name>
    <dbReference type="NCBI Taxonomy" id="3043614"/>
    <lineage>
        <taxon>Bacteria</taxon>
        <taxon>Bacillati</taxon>
        <taxon>Actinomycetota</taxon>
        <taxon>Actinomycetes</taxon>
        <taxon>Kitasatosporales</taxon>
        <taxon>Streptomycetaceae</taxon>
        <taxon>Streptomyces</taxon>
    </lineage>
</organism>
<evidence type="ECO:0008006" key="3">
    <source>
        <dbReference type="Google" id="ProtNLM"/>
    </source>
</evidence>
<reference evidence="1 2" key="1">
    <citation type="submission" date="2023-05" db="EMBL/GenBank/DDBJ databases">
        <title>Draft genome sequence of Streptomyces sp. B-S-A8 isolated from a cave soil in Thailand.</title>
        <authorList>
            <person name="Chamroensaksri N."/>
            <person name="Muangham S."/>
        </authorList>
    </citation>
    <scope>NUCLEOTIDE SEQUENCE [LARGE SCALE GENOMIC DNA]</scope>
    <source>
        <strain evidence="1 2">B-S-A8</strain>
    </source>
</reference>
<dbReference type="InterPro" id="IPR027417">
    <property type="entry name" value="P-loop_NTPase"/>
</dbReference>
<sequence>MAYQEWAGASGRDLVLDDWFARQLVAASGSRHGRDVHVLLGGPGSGKSSLLAAFEERAANTYVAHIDCAGLPDGVREPADVVARVAFQLSAEVPGLPPMQLPAYAALRLALAVRTDQADRDTALAELSAALDEGRGREQSLDLYLSLAEKLGSLAGMPAWGLAALPFLSEGMRRLQEHRVRRALARHVHAPASPEDFLVGLGHGLQHGDDRQRRRAQEVLLRAFLDDLRRAYDTAKGHELRTLRCLLLLDNADDDRGQAFLDTLRTARRGGPEDGDPLLVLAAARSRPRLVEPLDVPAGRLLTCWSSYAERTPDPYAEADEEHFEPLDVRGRPHVRVAQLRPLTRAEVAEQCRPLLAHLPDPAGVRRPVDWLARIVHDLTGGQPFATAAVLRRLLRFDDELPVDTRLRRIFTLAPHRPSVAEEAYERLFGDVPAAVRARLPRVAAAAVPVQALAADTLWGRGNHLLYQVTELIGDELRFDVVELDGGDVLTVPPIARRHLLQRLARSEDSAEAGTWTGAHRRLRDAQRGRDAAYHHLALGDVPAATRFLHGLLQDVKEGGVHMAEWCRALSWVQRAPHPRIAAPDDGTQEYEAAVERLGTRVPAEQLPVARLLIAGQLTVHPPADPYASLWSDPLWDPTARLRTEIAVHLQQLSEDVPHLRGLPLHERVQSYDKEPW</sequence>
<comment type="caution">
    <text evidence="1">The sequence shown here is derived from an EMBL/GenBank/DDBJ whole genome shotgun (WGS) entry which is preliminary data.</text>
</comment>
<dbReference type="EMBL" id="JASCIR010000012">
    <property type="protein sequence ID" value="MDI3387718.1"/>
    <property type="molecule type" value="Genomic_DNA"/>
</dbReference>
<keyword evidence="2" id="KW-1185">Reference proteome</keyword>
<gene>
    <name evidence="1" type="ORF">QIS99_16145</name>
</gene>
<protein>
    <recommendedName>
        <fullName evidence="3">ATP-binding protein</fullName>
    </recommendedName>
</protein>
<dbReference type="Proteomes" id="UP001224661">
    <property type="component" value="Unassembled WGS sequence"/>
</dbReference>
<proteinExistence type="predicted"/>
<evidence type="ECO:0000313" key="1">
    <source>
        <dbReference type="EMBL" id="MDI3387718.1"/>
    </source>
</evidence>
<dbReference type="RefSeq" id="WP_282514066.1">
    <property type="nucleotide sequence ID" value="NZ_JASCIR010000012.1"/>
</dbReference>
<accession>A0ABT6RTF5</accession>
<evidence type="ECO:0000313" key="2">
    <source>
        <dbReference type="Proteomes" id="UP001224661"/>
    </source>
</evidence>
<dbReference type="SUPFAM" id="SSF52540">
    <property type="entry name" value="P-loop containing nucleoside triphosphate hydrolases"/>
    <property type="match status" value="1"/>
</dbReference>